<keyword evidence="4" id="KW-0547">Nucleotide-binding</keyword>
<reference evidence="11" key="1">
    <citation type="submission" date="2016-06" db="EMBL/GenBank/DDBJ databases">
        <title>Parallel loss of symbiosis genes in relatives of nitrogen-fixing non-legume Parasponia.</title>
        <authorList>
            <person name="Van Velzen R."/>
            <person name="Holmer R."/>
            <person name="Bu F."/>
            <person name="Rutten L."/>
            <person name="Van Zeijl A."/>
            <person name="Liu W."/>
            <person name="Santuari L."/>
            <person name="Cao Q."/>
            <person name="Sharma T."/>
            <person name="Shen D."/>
            <person name="Roswanjaya Y."/>
            <person name="Wardhani T."/>
            <person name="Kalhor M.S."/>
            <person name="Jansen J."/>
            <person name="Van den Hoogen J."/>
            <person name="Gungor B."/>
            <person name="Hartog M."/>
            <person name="Hontelez J."/>
            <person name="Verver J."/>
            <person name="Yang W.-C."/>
            <person name="Schijlen E."/>
            <person name="Repin R."/>
            <person name="Schilthuizen M."/>
            <person name="Schranz E."/>
            <person name="Heidstra R."/>
            <person name="Miyata K."/>
            <person name="Fedorova E."/>
            <person name="Kohlen W."/>
            <person name="Bisseling T."/>
            <person name="Smit S."/>
            <person name="Geurts R."/>
        </authorList>
    </citation>
    <scope>NUCLEOTIDE SEQUENCE [LARGE SCALE GENOMIC DNA]</scope>
    <source>
        <strain evidence="11">cv. RG33-2</strain>
    </source>
</reference>
<feature type="transmembrane region" description="Helical" evidence="8">
    <location>
        <begin position="202"/>
        <end position="221"/>
    </location>
</feature>
<dbReference type="STRING" id="63057.A0A2P5F4K1"/>
<accession>A0A2P5F4K1</accession>
<evidence type="ECO:0000256" key="2">
    <source>
        <dbReference type="ARBA" id="ARBA00022448"/>
    </source>
</evidence>
<dbReference type="AlphaFoldDB" id="A0A2P5F4K1"/>
<dbReference type="InterPro" id="IPR036640">
    <property type="entry name" value="ABC1_TM_sf"/>
</dbReference>
<feature type="transmembrane region" description="Helical" evidence="8">
    <location>
        <begin position="124"/>
        <end position="141"/>
    </location>
</feature>
<keyword evidence="2" id="KW-0813">Transport</keyword>
<keyword evidence="5" id="KW-0067">ATP-binding</keyword>
<proteinExistence type="predicted"/>
<dbReference type="EMBL" id="JXTC01000063">
    <property type="protein sequence ID" value="PON92721.1"/>
    <property type="molecule type" value="Genomic_DNA"/>
</dbReference>
<evidence type="ECO:0000259" key="9">
    <source>
        <dbReference type="PROSITE" id="PS50929"/>
    </source>
</evidence>
<evidence type="ECO:0000313" key="10">
    <source>
        <dbReference type="EMBL" id="PON92721.1"/>
    </source>
</evidence>
<evidence type="ECO:0000256" key="3">
    <source>
        <dbReference type="ARBA" id="ARBA00022692"/>
    </source>
</evidence>
<dbReference type="FunFam" id="1.20.1560.10:FF:000058">
    <property type="entry name" value="ABC transporter B family member 25"/>
    <property type="match status" value="1"/>
</dbReference>
<dbReference type="GO" id="GO:0015421">
    <property type="term" value="F:ABC-type oligopeptide transporter activity"/>
    <property type="evidence" value="ECO:0007669"/>
    <property type="project" value="TreeGrafter"/>
</dbReference>
<keyword evidence="6 8" id="KW-1133">Transmembrane helix</keyword>
<dbReference type="GO" id="GO:0005743">
    <property type="term" value="C:mitochondrial inner membrane"/>
    <property type="evidence" value="ECO:0007669"/>
    <property type="project" value="TreeGrafter"/>
</dbReference>
<dbReference type="GO" id="GO:0005524">
    <property type="term" value="F:ATP binding"/>
    <property type="evidence" value="ECO:0007669"/>
    <property type="project" value="UniProtKB-KW"/>
</dbReference>
<dbReference type="InParanoid" id="A0A2P5F4K1"/>
<evidence type="ECO:0000256" key="5">
    <source>
        <dbReference type="ARBA" id="ARBA00022840"/>
    </source>
</evidence>
<name>A0A2P5F4K1_TREOI</name>
<evidence type="ECO:0000256" key="7">
    <source>
        <dbReference type="ARBA" id="ARBA00023136"/>
    </source>
</evidence>
<comment type="subcellular location">
    <subcellularLocation>
        <location evidence="1">Membrane</location>
        <topology evidence="1">Multi-pass membrane protein</topology>
    </subcellularLocation>
</comment>
<evidence type="ECO:0000256" key="1">
    <source>
        <dbReference type="ARBA" id="ARBA00004141"/>
    </source>
</evidence>
<evidence type="ECO:0000256" key="4">
    <source>
        <dbReference type="ARBA" id="ARBA00022741"/>
    </source>
</evidence>
<keyword evidence="7 8" id="KW-0472">Membrane</keyword>
<dbReference type="OrthoDB" id="6500128at2759"/>
<dbReference type="Gene3D" id="1.20.1560.10">
    <property type="entry name" value="ABC transporter type 1, transmembrane domain"/>
    <property type="match status" value="1"/>
</dbReference>
<dbReference type="InterPro" id="IPR011527">
    <property type="entry name" value="ABC1_TM_dom"/>
</dbReference>
<protein>
    <submittedName>
        <fullName evidence="10">ABC transporter type 1, transmembrane domain containing protein</fullName>
    </submittedName>
</protein>
<dbReference type="PANTHER" id="PTHR43394:SF1">
    <property type="entry name" value="ATP-BINDING CASSETTE SUB-FAMILY B MEMBER 10, MITOCHONDRIAL"/>
    <property type="match status" value="1"/>
</dbReference>
<dbReference type="PANTHER" id="PTHR43394">
    <property type="entry name" value="ATP-DEPENDENT PERMEASE MDL1, MITOCHONDRIAL"/>
    <property type="match status" value="1"/>
</dbReference>
<dbReference type="SUPFAM" id="SSF90123">
    <property type="entry name" value="ABC transporter transmembrane region"/>
    <property type="match status" value="1"/>
</dbReference>
<sequence>MDIVSGDVETPEQKAEALNQIKNTVLDIFVVTIIGSLSTALRTWLFSSASERVVARLRKNLFSHLINQEIAFFDMTPTGELLSRLFGDTQIIKSAATTDLSVALKNLSIAFIGLGFMFTTSRRLTLLALAVIPVISITLRQKGRFLRELSHKTQAAAAVSFSVAEESFGAIRTVRSFAKEDYEISRYSKEVDDALELGLKQAVSSLSLFLSLIYIHICLYINT</sequence>
<dbReference type="GO" id="GO:0090374">
    <property type="term" value="P:oligopeptide export from mitochondrion"/>
    <property type="evidence" value="ECO:0007669"/>
    <property type="project" value="TreeGrafter"/>
</dbReference>
<keyword evidence="3 8" id="KW-0812">Transmembrane</keyword>
<evidence type="ECO:0000256" key="6">
    <source>
        <dbReference type="ARBA" id="ARBA00022989"/>
    </source>
</evidence>
<dbReference type="Proteomes" id="UP000237000">
    <property type="component" value="Unassembled WGS sequence"/>
</dbReference>
<dbReference type="InterPro" id="IPR039421">
    <property type="entry name" value="Type_1_exporter"/>
</dbReference>
<gene>
    <name evidence="10" type="ORF">TorRG33x02_115810</name>
</gene>
<organism evidence="10 11">
    <name type="scientific">Trema orientale</name>
    <name type="common">Charcoal tree</name>
    <name type="synonym">Celtis orientalis</name>
    <dbReference type="NCBI Taxonomy" id="63057"/>
    <lineage>
        <taxon>Eukaryota</taxon>
        <taxon>Viridiplantae</taxon>
        <taxon>Streptophyta</taxon>
        <taxon>Embryophyta</taxon>
        <taxon>Tracheophyta</taxon>
        <taxon>Spermatophyta</taxon>
        <taxon>Magnoliopsida</taxon>
        <taxon>eudicotyledons</taxon>
        <taxon>Gunneridae</taxon>
        <taxon>Pentapetalae</taxon>
        <taxon>rosids</taxon>
        <taxon>fabids</taxon>
        <taxon>Rosales</taxon>
        <taxon>Cannabaceae</taxon>
        <taxon>Trema</taxon>
    </lineage>
</organism>
<feature type="domain" description="ABC transmembrane type-1" evidence="9">
    <location>
        <begin position="28"/>
        <end position="202"/>
    </location>
</feature>
<feature type="transmembrane region" description="Helical" evidence="8">
    <location>
        <begin position="28"/>
        <end position="49"/>
    </location>
</feature>
<dbReference type="PROSITE" id="PS50929">
    <property type="entry name" value="ABC_TM1F"/>
    <property type="match status" value="1"/>
</dbReference>
<keyword evidence="11" id="KW-1185">Reference proteome</keyword>
<comment type="caution">
    <text evidence="10">The sequence shown here is derived from an EMBL/GenBank/DDBJ whole genome shotgun (WGS) entry which is preliminary data.</text>
</comment>
<evidence type="ECO:0000313" key="11">
    <source>
        <dbReference type="Proteomes" id="UP000237000"/>
    </source>
</evidence>
<evidence type="ECO:0000256" key="8">
    <source>
        <dbReference type="SAM" id="Phobius"/>
    </source>
</evidence>
<dbReference type="Pfam" id="PF00664">
    <property type="entry name" value="ABC_membrane"/>
    <property type="match status" value="1"/>
</dbReference>